<comment type="caution">
    <text evidence="5">The sequence shown here is derived from an EMBL/GenBank/DDBJ whole genome shotgun (WGS) entry which is preliminary data.</text>
</comment>
<accession>A0ABQ8IQC3</accession>
<dbReference type="PANTHER" id="PTHR19423:SF1">
    <property type="entry name" value="SH3 DOMAIN-BINDING PROTEIN 5"/>
    <property type="match status" value="1"/>
</dbReference>
<feature type="coiled-coil region" evidence="3">
    <location>
        <begin position="53"/>
        <end position="80"/>
    </location>
</feature>
<evidence type="ECO:0000313" key="5">
    <source>
        <dbReference type="EMBL" id="KAH9412525.1"/>
    </source>
</evidence>
<keyword evidence="2 3" id="KW-0175">Coiled coil</keyword>
<reference evidence="5 6" key="1">
    <citation type="journal article" date="2018" name="J. Allergy Clin. Immunol.">
        <title>High-quality assembly of Dermatophagoides pteronyssinus genome and transcriptome reveals a wide range of novel allergens.</title>
        <authorList>
            <person name="Liu X.Y."/>
            <person name="Yang K.Y."/>
            <person name="Wang M.Q."/>
            <person name="Kwok J.S."/>
            <person name="Zeng X."/>
            <person name="Yang Z."/>
            <person name="Xiao X.J."/>
            <person name="Lau C.P."/>
            <person name="Li Y."/>
            <person name="Huang Z.M."/>
            <person name="Ba J.G."/>
            <person name="Yim A.K."/>
            <person name="Ouyang C.Y."/>
            <person name="Ngai S.M."/>
            <person name="Chan T.F."/>
            <person name="Leung E.L."/>
            <person name="Liu L."/>
            <person name="Liu Z.G."/>
            <person name="Tsui S.K."/>
        </authorList>
    </citation>
    <scope>NUCLEOTIDE SEQUENCE [LARGE SCALE GENOMIC DNA]</scope>
    <source>
        <strain evidence="5">Derp</strain>
    </source>
</reference>
<dbReference type="Pfam" id="PF05276">
    <property type="entry name" value="SH3BP5"/>
    <property type="match status" value="1"/>
</dbReference>
<feature type="coiled-coil region" evidence="3">
    <location>
        <begin position="241"/>
        <end position="279"/>
    </location>
</feature>
<comment type="similarity">
    <text evidence="1">Belongs to the SH3BP5 family.</text>
</comment>
<evidence type="ECO:0000256" key="1">
    <source>
        <dbReference type="ARBA" id="ARBA00007796"/>
    </source>
</evidence>
<name>A0ABQ8IQC3_DERPT</name>
<dbReference type="PANTHER" id="PTHR19423">
    <property type="entry name" value="SH3 DOMAIN-BINDING PROTEIN 5"/>
    <property type="match status" value="1"/>
</dbReference>
<evidence type="ECO:0000256" key="3">
    <source>
        <dbReference type="SAM" id="Coils"/>
    </source>
</evidence>
<reference evidence="5 6" key="2">
    <citation type="journal article" date="2022" name="Mol. Biol. Evol.">
        <title>Comparative Genomics Reveals Insights into the Divergent Evolution of Astigmatic Mites and Household Pest Adaptations.</title>
        <authorList>
            <person name="Xiong Q."/>
            <person name="Wan A.T."/>
            <person name="Liu X."/>
            <person name="Fung C.S."/>
            <person name="Xiao X."/>
            <person name="Malainual N."/>
            <person name="Hou J."/>
            <person name="Wang L."/>
            <person name="Wang M."/>
            <person name="Yang K.Y."/>
            <person name="Cui Y."/>
            <person name="Leung E.L."/>
            <person name="Nong W."/>
            <person name="Shin S.K."/>
            <person name="Au S.W."/>
            <person name="Jeong K.Y."/>
            <person name="Chew F.T."/>
            <person name="Hui J.H."/>
            <person name="Leung T.F."/>
            <person name="Tungtrongchitr A."/>
            <person name="Zhong N."/>
            <person name="Liu Z."/>
            <person name="Tsui S.K."/>
        </authorList>
    </citation>
    <scope>NUCLEOTIDE SEQUENCE [LARGE SCALE GENOMIC DNA]</scope>
    <source>
        <strain evidence="5">Derp</strain>
    </source>
</reference>
<dbReference type="EMBL" id="NJHN03000129">
    <property type="protein sequence ID" value="KAH9412525.1"/>
    <property type="molecule type" value="Genomic_DNA"/>
</dbReference>
<evidence type="ECO:0000256" key="2">
    <source>
        <dbReference type="ARBA" id="ARBA00023054"/>
    </source>
</evidence>
<feature type="coiled-coil region" evidence="3">
    <location>
        <begin position="106"/>
        <end position="176"/>
    </location>
</feature>
<evidence type="ECO:0000256" key="4">
    <source>
        <dbReference type="SAM" id="MobiDB-lite"/>
    </source>
</evidence>
<organism evidence="5 6">
    <name type="scientific">Dermatophagoides pteronyssinus</name>
    <name type="common">European house dust mite</name>
    <dbReference type="NCBI Taxonomy" id="6956"/>
    <lineage>
        <taxon>Eukaryota</taxon>
        <taxon>Metazoa</taxon>
        <taxon>Ecdysozoa</taxon>
        <taxon>Arthropoda</taxon>
        <taxon>Chelicerata</taxon>
        <taxon>Arachnida</taxon>
        <taxon>Acari</taxon>
        <taxon>Acariformes</taxon>
        <taxon>Sarcoptiformes</taxon>
        <taxon>Astigmata</taxon>
        <taxon>Psoroptidia</taxon>
        <taxon>Analgoidea</taxon>
        <taxon>Pyroglyphidae</taxon>
        <taxon>Dermatophagoidinae</taxon>
        <taxon>Dermatophagoides</taxon>
    </lineage>
</organism>
<sequence length="377" mass="44059">MYDLNDYDIKSSSSSSASKAATTIPKSSSIIIEKLNNVDMDPDPRVQVELENLNTSTEFINKLELELEKARLEFNNLLTESAVKIESLSKKLGTSINKARPYYETRQIANELHQKAQKEALRYEQATIEHNNAKEIVQLAEQTIQQNSDIELEQLLTKSAEKVNQSESERQAAEKQHLITSREYSITEQNLSKLHNQLKRSIVKASMETRRNFLELNNYANQHRLQLLPYFEMKAQFNQMLEEQIMKIRSYETRVNKAKQNYTKALKRLEELNNKIYEQRLSPTDGYVHNDDDDDDRIDQTKPDTESINIDGQNYPINQMNHDETIFDNKILDQLILEDDIDENFDRLKIECFNNQHKQQQIAQKTKENKPEETSLK</sequence>
<gene>
    <name evidence="5" type="primary">SH3BP5L</name>
    <name evidence="5" type="ORF">DERP_006487</name>
</gene>
<proteinExistence type="inferred from homology"/>
<dbReference type="Proteomes" id="UP000887458">
    <property type="component" value="Unassembled WGS sequence"/>
</dbReference>
<protein>
    <submittedName>
        <fullName evidence="5">SH3 domain-binding protein 5-like</fullName>
    </submittedName>
</protein>
<dbReference type="InterPro" id="IPR007940">
    <property type="entry name" value="SH3BP5"/>
</dbReference>
<feature type="region of interest" description="Disordered" evidence="4">
    <location>
        <begin position="282"/>
        <end position="316"/>
    </location>
</feature>
<keyword evidence="6" id="KW-1185">Reference proteome</keyword>
<feature type="compositionally biased region" description="Polar residues" evidence="4">
    <location>
        <begin position="306"/>
        <end position="316"/>
    </location>
</feature>
<evidence type="ECO:0000313" key="6">
    <source>
        <dbReference type="Proteomes" id="UP000887458"/>
    </source>
</evidence>